<dbReference type="SUPFAM" id="SSF54001">
    <property type="entry name" value="Cysteine proteinases"/>
    <property type="match status" value="1"/>
</dbReference>
<protein>
    <submittedName>
        <fullName evidence="2">N-hydroxyarylamine O-acetyltransferase</fullName>
    </submittedName>
</protein>
<accession>A0A4Q7L690</accession>
<dbReference type="PANTHER" id="PTHR11786">
    <property type="entry name" value="N-HYDROXYARYLAMINE O-ACETYLTRANSFERASE"/>
    <property type="match status" value="1"/>
</dbReference>
<dbReference type="PANTHER" id="PTHR11786:SF0">
    <property type="entry name" value="ARYLAMINE N-ACETYLTRANSFERASE 4-RELATED"/>
    <property type="match status" value="1"/>
</dbReference>
<dbReference type="AlphaFoldDB" id="A0A4Q7L690"/>
<reference evidence="2 3" key="1">
    <citation type="submission" date="2019-02" db="EMBL/GenBank/DDBJ databases">
        <title>Genomic Encyclopedia of Type Strains, Phase IV (KMG-IV): sequencing the most valuable type-strain genomes for metagenomic binning, comparative biology and taxonomic classification.</title>
        <authorList>
            <person name="Goeker M."/>
        </authorList>
    </citation>
    <scope>NUCLEOTIDE SEQUENCE [LARGE SCALE GENOMIC DNA]</scope>
    <source>
        <strain evidence="2 3">DSM 101727</strain>
    </source>
</reference>
<keyword evidence="3" id="KW-1185">Reference proteome</keyword>
<dbReference type="Pfam" id="PF00797">
    <property type="entry name" value="Acetyltransf_2"/>
    <property type="match status" value="1"/>
</dbReference>
<evidence type="ECO:0000313" key="2">
    <source>
        <dbReference type="EMBL" id="RZS45198.1"/>
    </source>
</evidence>
<keyword evidence="2" id="KW-0808">Transferase</keyword>
<gene>
    <name evidence="2" type="ORF">EV193_1011085</name>
</gene>
<evidence type="ECO:0000256" key="1">
    <source>
        <dbReference type="ARBA" id="ARBA00006547"/>
    </source>
</evidence>
<comment type="similarity">
    <text evidence="1">Belongs to the arylamine N-acetyltransferase family.</text>
</comment>
<sequence>MFASLLRALGYEVTMLAARVHRPDGSFGPLFDHLTLRVDLDEPWLVDVGFGRHAYYPLRADSVAPQQDPSGVYEVRAAADGDTDLVFDGTPAFRMEARPRVLEDFEPTCWWQETAPESHFTQSLTCSMLDGDGRVTISGDRLIRTTGESRVEETLNGDAAVLDAYRTIFGFELDRMPRLRDAS</sequence>
<dbReference type="Gene3D" id="2.40.128.150">
    <property type="entry name" value="Cysteine proteinases"/>
    <property type="match status" value="1"/>
</dbReference>
<dbReference type="GO" id="GO:0016407">
    <property type="term" value="F:acetyltransferase activity"/>
    <property type="evidence" value="ECO:0007669"/>
    <property type="project" value="InterPro"/>
</dbReference>
<dbReference type="RefSeq" id="WP_278044157.1">
    <property type="nucleotide sequence ID" value="NZ_SGWQ01000001.1"/>
</dbReference>
<name>A0A4Q7L690_9PSEU</name>
<dbReference type="InterPro" id="IPR038765">
    <property type="entry name" value="Papain-like_cys_pep_sf"/>
</dbReference>
<organism evidence="2 3">
    <name type="scientific">Herbihabitans rhizosphaerae</name>
    <dbReference type="NCBI Taxonomy" id="1872711"/>
    <lineage>
        <taxon>Bacteria</taxon>
        <taxon>Bacillati</taxon>
        <taxon>Actinomycetota</taxon>
        <taxon>Actinomycetes</taxon>
        <taxon>Pseudonocardiales</taxon>
        <taxon>Pseudonocardiaceae</taxon>
        <taxon>Herbihabitans</taxon>
    </lineage>
</organism>
<proteinExistence type="inferred from homology"/>
<dbReference type="Gene3D" id="3.30.2140.10">
    <property type="entry name" value="Arylamine N-acetyltransferase"/>
    <property type="match status" value="1"/>
</dbReference>
<evidence type="ECO:0000313" key="3">
    <source>
        <dbReference type="Proteomes" id="UP000294257"/>
    </source>
</evidence>
<dbReference type="Proteomes" id="UP000294257">
    <property type="component" value="Unassembled WGS sequence"/>
</dbReference>
<dbReference type="EMBL" id="SGWQ01000001">
    <property type="protein sequence ID" value="RZS45198.1"/>
    <property type="molecule type" value="Genomic_DNA"/>
</dbReference>
<dbReference type="InterPro" id="IPR001447">
    <property type="entry name" value="Arylamine_N-AcTrfase"/>
</dbReference>
<comment type="caution">
    <text evidence="2">The sequence shown here is derived from an EMBL/GenBank/DDBJ whole genome shotgun (WGS) entry which is preliminary data.</text>
</comment>